<sequence length="195" mass="22109">MTDSCVTRTAPHFVGKSVFNKQFCELALDNFRGKYLVLFFYPLDFTYVCPTEICAFSDRFQEFKDINCEVVAVSTDSHFSHLAWINQPRKEGGLGDMNIHILSDNNHKISQAYGVLLKDEGIALRGLFIIDDKGIVRHSCVNDLPIGRSVDETLRVVNAIQHFEKHGEVCPVNWKLGQNAINVEKPNKFFEAANK</sequence>
<evidence type="ECO:0000256" key="11">
    <source>
        <dbReference type="ARBA" id="ARBA00078288"/>
    </source>
</evidence>
<dbReference type="Proteomes" id="UP000078046">
    <property type="component" value="Unassembled WGS sequence"/>
</dbReference>
<proteinExistence type="inferred from homology"/>
<name>A0A177AXY8_9BILA</name>
<keyword evidence="8 13" id="KW-0676">Redox-active center</keyword>
<evidence type="ECO:0000256" key="3">
    <source>
        <dbReference type="ARBA" id="ARBA00018824"/>
    </source>
</evidence>
<evidence type="ECO:0000313" key="16">
    <source>
        <dbReference type="EMBL" id="OAF66720.1"/>
    </source>
</evidence>
<evidence type="ECO:0000256" key="6">
    <source>
        <dbReference type="ARBA" id="ARBA00023002"/>
    </source>
</evidence>
<dbReference type="InterPro" id="IPR036249">
    <property type="entry name" value="Thioredoxin-like_sf"/>
</dbReference>
<dbReference type="AlphaFoldDB" id="A0A177AXY8"/>
<evidence type="ECO:0000256" key="2">
    <source>
        <dbReference type="ARBA" id="ARBA00013017"/>
    </source>
</evidence>
<evidence type="ECO:0000256" key="5">
    <source>
        <dbReference type="ARBA" id="ARBA00022862"/>
    </source>
</evidence>
<dbReference type="GO" id="GO:0042744">
    <property type="term" value="P:hydrogen peroxide catabolic process"/>
    <property type="evidence" value="ECO:0007669"/>
    <property type="project" value="TreeGrafter"/>
</dbReference>
<feature type="active site" description="Cysteine sulfenic acid (-SOH) intermediate; for peroxidase activity" evidence="14">
    <location>
        <position position="49"/>
    </location>
</feature>
<evidence type="ECO:0000256" key="9">
    <source>
        <dbReference type="ARBA" id="ARBA00032077"/>
    </source>
</evidence>
<dbReference type="InterPro" id="IPR019479">
    <property type="entry name" value="Peroxiredoxin_C"/>
</dbReference>
<dbReference type="GO" id="GO:0006979">
    <property type="term" value="P:response to oxidative stress"/>
    <property type="evidence" value="ECO:0007669"/>
    <property type="project" value="TreeGrafter"/>
</dbReference>
<comment type="caution">
    <text evidence="16">The sequence shown here is derived from an EMBL/GenBank/DDBJ whole genome shotgun (WGS) entry which is preliminary data.</text>
</comment>
<dbReference type="PANTHER" id="PTHR10681:SF128">
    <property type="entry name" value="THIOREDOXIN-DEPENDENT PEROXIDE REDUCTASE, MITOCHONDRIAL"/>
    <property type="match status" value="1"/>
</dbReference>
<dbReference type="Gene3D" id="3.40.30.10">
    <property type="entry name" value="Glutaredoxin"/>
    <property type="match status" value="1"/>
</dbReference>
<dbReference type="FunFam" id="3.40.30.10:FF:000003">
    <property type="entry name" value="Peroxiredoxin 1"/>
    <property type="match status" value="1"/>
</dbReference>
<dbReference type="InterPro" id="IPR013766">
    <property type="entry name" value="Thioredoxin_domain"/>
</dbReference>
<comment type="similarity">
    <text evidence="1">Belongs to the peroxiredoxin family. AhpC/Prx1 subfamily.</text>
</comment>
<feature type="domain" description="Thioredoxin" evidence="15">
    <location>
        <begin position="4"/>
        <end position="162"/>
    </location>
</feature>
<accession>A0A177AXY8</accession>
<evidence type="ECO:0000256" key="14">
    <source>
        <dbReference type="PIRSR" id="PIRSR000239-1"/>
    </source>
</evidence>
<evidence type="ECO:0000256" key="10">
    <source>
        <dbReference type="ARBA" id="ARBA00049091"/>
    </source>
</evidence>
<dbReference type="CDD" id="cd03015">
    <property type="entry name" value="PRX_Typ2cys"/>
    <property type="match status" value="1"/>
</dbReference>
<keyword evidence="4 13" id="KW-0575">Peroxidase</keyword>
<keyword evidence="7" id="KW-1015">Disulfide bond</keyword>
<dbReference type="Pfam" id="PF10417">
    <property type="entry name" value="1-cysPrx_C"/>
    <property type="match status" value="1"/>
</dbReference>
<dbReference type="GO" id="GO:0008379">
    <property type="term" value="F:thioredoxin peroxidase activity"/>
    <property type="evidence" value="ECO:0007669"/>
    <property type="project" value="TreeGrafter"/>
</dbReference>
<dbReference type="PANTHER" id="PTHR10681">
    <property type="entry name" value="THIOREDOXIN PEROXIDASE"/>
    <property type="match status" value="1"/>
</dbReference>
<evidence type="ECO:0000256" key="12">
    <source>
        <dbReference type="ARBA" id="ARBA00079296"/>
    </source>
</evidence>
<dbReference type="InterPro" id="IPR000866">
    <property type="entry name" value="AhpC/TSA"/>
</dbReference>
<organism evidence="16 17">
    <name type="scientific">Intoshia linei</name>
    <dbReference type="NCBI Taxonomy" id="1819745"/>
    <lineage>
        <taxon>Eukaryota</taxon>
        <taxon>Metazoa</taxon>
        <taxon>Spiralia</taxon>
        <taxon>Lophotrochozoa</taxon>
        <taxon>Mesozoa</taxon>
        <taxon>Orthonectida</taxon>
        <taxon>Rhopaluridae</taxon>
        <taxon>Intoshia</taxon>
    </lineage>
</organism>
<dbReference type="PIRSF" id="PIRSF000239">
    <property type="entry name" value="AHPC"/>
    <property type="match status" value="1"/>
</dbReference>
<evidence type="ECO:0000256" key="4">
    <source>
        <dbReference type="ARBA" id="ARBA00022559"/>
    </source>
</evidence>
<keyword evidence="5 13" id="KW-0049">Antioxidant</keyword>
<dbReference type="InterPro" id="IPR050217">
    <property type="entry name" value="Peroxiredoxin"/>
</dbReference>
<comment type="catalytic activity">
    <reaction evidence="10">
        <text>a hydroperoxide + [thioredoxin]-dithiol = an alcohol + [thioredoxin]-disulfide + H2O</text>
        <dbReference type="Rhea" id="RHEA:62620"/>
        <dbReference type="Rhea" id="RHEA-COMP:10698"/>
        <dbReference type="Rhea" id="RHEA-COMP:10700"/>
        <dbReference type="ChEBI" id="CHEBI:15377"/>
        <dbReference type="ChEBI" id="CHEBI:29950"/>
        <dbReference type="ChEBI" id="CHEBI:30879"/>
        <dbReference type="ChEBI" id="CHEBI:35924"/>
        <dbReference type="ChEBI" id="CHEBI:50058"/>
        <dbReference type="EC" id="1.11.1.24"/>
    </reaction>
</comment>
<protein>
    <recommendedName>
        <fullName evidence="3">Thioredoxin peroxidase</fullName>
        <ecNumber evidence="2">1.11.1.24</ecNumber>
    </recommendedName>
    <alternativeName>
        <fullName evidence="9">Peroxiredoxin</fullName>
    </alternativeName>
    <alternativeName>
        <fullName evidence="11">Thioredoxin-dependent peroxide reductase</fullName>
    </alternativeName>
    <alternativeName>
        <fullName evidence="12">Thioredoxin-dependent peroxiredoxin</fullName>
    </alternativeName>
</protein>
<dbReference type="EC" id="1.11.1.24" evidence="2"/>
<dbReference type="GO" id="GO:0005829">
    <property type="term" value="C:cytosol"/>
    <property type="evidence" value="ECO:0007669"/>
    <property type="project" value="TreeGrafter"/>
</dbReference>
<evidence type="ECO:0000259" key="15">
    <source>
        <dbReference type="PROSITE" id="PS51352"/>
    </source>
</evidence>
<dbReference type="PROSITE" id="PS51352">
    <property type="entry name" value="THIOREDOXIN_2"/>
    <property type="match status" value="1"/>
</dbReference>
<evidence type="ECO:0000313" key="17">
    <source>
        <dbReference type="Proteomes" id="UP000078046"/>
    </source>
</evidence>
<keyword evidence="6 13" id="KW-0560">Oxidoreductase</keyword>
<evidence type="ECO:0000256" key="1">
    <source>
        <dbReference type="ARBA" id="ARBA00009796"/>
    </source>
</evidence>
<dbReference type="Pfam" id="PF00578">
    <property type="entry name" value="AhpC-TSA"/>
    <property type="match status" value="1"/>
</dbReference>
<dbReference type="SUPFAM" id="SSF52833">
    <property type="entry name" value="Thioredoxin-like"/>
    <property type="match status" value="1"/>
</dbReference>
<evidence type="ECO:0000256" key="8">
    <source>
        <dbReference type="ARBA" id="ARBA00023284"/>
    </source>
</evidence>
<dbReference type="GO" id="GO:0045454">
    <property type="term" value="P:cell redox homeostasis"/>
    <property type="evidence" value="ECO:0007669"/>
    <property type="project" value="TreeGrafter"/>
</dbReference>
<dbReference type="EMBL" id="LWCA01000847">
    <property type="protein sequence ID" value="OAF66720.1"/>
    <property type="molecule type" value="Genomic_DNA"/>
</dbReference>
<gene>
    <name evidence="16" type="ORF">A3Q56_05561</name>
</gene>
<comment type="function">
    <text evidence="13">Thiol-specific peroxidase that catalyzes the reduction of hydrogen peroxide and organic hydroperoxides to water and alcohols, respectively.</text>
</comment>
<reference evidence="16 17" key="1">
    <citation type="submission" date="2016-04" db="EMBL/GenBank/DDBJ databases">
        <title>The genome of Intoshia linei affirms orthonectids as highly simplified spiralians.</title>
        <authorList>
            <person name="Mikhailov K.V."/>
            <person name="Slusarev G.S."/>
            <person name="Nikitin M.A."/>
            <person name="Logacheva M.D."/>
            <person name="Penin A."/>
            <person name="Aleoshin V."/>
            <person name="Panchin Y.V."/>
        </authorList>
    </citation>
    <scope>NUCLEOTIDE SEQUENCE [LARGE SCALE GENOMIC DNA]</scope>
    <source>
        <strain evidence="16">Intl2013</strain>
        <tissue evidence="16">Whole animal</tissue>
    </source>
</reference>
<evidence type="ECO:0000256" key="13">
    <source>
        <dbReference type="PIRNR" id="PIRNR000239"/>
    </source>
</evidence>
<dbReference type="InterPro" id="IPR024706">
    <property type="entry name" value="Peroxiredoxin_AhpC-typ"/>
</dbReference>
<evidence type="ECO:0000256" key="7">
    <source>
        <dbReference type="ARBA" id="ARBA00023157"/>
    </source>
</evidence>
<dbReference type="GO" id="GO:0033554">
    <property type="term" value="P:cellular response to stress"/>
    <property type="evidence" value="ECO:0007669"/>
    <property type="project" value="TreeGrafter"/>
</dbReference>
<keyword evidence="17" id="KW-1185">Reference proteome</keyword>
<dbReference type="OrthoDB" id="185659at2759"/>